<dbReference type="HOGENOM" id="CLU_1226507_0_0_1"/>
<dbReference type="AlphaFoldDB" id="A0A0E0KDA4"/>
<dbReference type="EnsemblPlants" id="OPUNC03G15630.1">
    <property type="protein sequence ID" value="OPUNC03G15630.1"/>
    <property type="gene ID" value="OPUNC03G15630"/>
</dbReference>
<evidence type="ECO:0000313" key="2">
    <source>
        <dbReference type="EnsemblPlants" id="OPUNC03G15630.1"/>
    </source>
</evidence>
<evidence type="ECO:0000313" key="3">
    <source>
        <dbReference type="Proteomes" id="UP000026962"/>
    </source>
</evidence>
<protein>
    <submittedName>
        <fullName evidence="2">Uncharacterized protein</fullName>
    </submittedName>
</protein>
<reference evidence="2" key="2">
    <citation type="submission" date="2018-05" db="EMBL/GenBank/DDBJ databases">
        <title>OpunRS2 (Oryza punctata Reference Sequence Version 2).</title>
        <authorList>
            <person name="Zhang J."/>
            <person name="Kudrna D."/>
            <person name="Lee S."/>
            <person name="Talag J."/>
            <person name="Welchert J."/>
            <person name="Wing R.A."/>
        </authorList>
    </citation>
    <scope>NUCLEOTIDE SEQUENCE [LARGE SCALE GENOMIC DNA]</scope>
</reference>
<keyword evidence="3" id="KW-1185">Reference proteome</keyword>
<dbReference type="Gramene" id="OPUNC03G15630.1">
    <property type="protein sequence ID" value="OPUNC03G15630.1"/>
    <property type="gene ID" value="OPUNC03G15630"/>
</dbReference>
<name>A0A0E0KDA4_ORYPU</name>
<accession>A0A0E0KDA4</accession>
<organism evidence="2">
    <name type="scientific">Oryza punctata</name>
    <name type="common">Red rice</name>
    <dbReference type="NCBI Taxonomy" id="4537"/>
    <lineage>
        <taxon>Eukaryota</taxon>
        <taxon>Viridiplantae</taxon>
        <taxon>Streptophyta</taxon>
        <taxon>Embryophyta</taxon>
        <taxon>Tracheophyta</taxon>
        <taxon>Spermatophyta</taxon>
        <taxon>Magnoliopsida</taxon>
        <taxon>Liliopsida</taxon>
        <taxon>Poales</taxon>
        <taxon>Poaceae</taxon>
        <taxon>BOP clade</taxon>
        <taxon>Oryzoideae</taxon>
        <taxon>Oryzeae</taxon>
        <taxon>Oryzinae</taxon>
        <taxon>Oryza</taxon>
    </lineage>
</organism>
<evidence type="ECO:0000256" key="1">
    <source>
        <dbReference type="SAM" id="MobiDB-lite"/>
    </source>
</evidence>
<proteinExistence type="predicted"/>
<sequence length="226" mass="25072">MISRRHCTILLSNLLKDPITTKKKKRRYIYNPKHHADPLLTSSTLSFLFPSTLTPEFSRFPFSTRDRRCSPPPSPPRRRDPSPLRRELAGISPSPLSFSLGDDVGSVWQRATESAAFELELSGDERKLRGADPASCSPDLAKLERRRGPQIRQASSPAAVVGLPFLRPLAARATTTTDLPVSGDATTTAATVPLPLPFFTSVGGSSWRRISRVLKWTRNCFYGEKL</sequence>
<reference evidence="2" key="1">
    <citation type="submission" date="2015-04" db="UniProtKB">
        <authorList>
            <consortium name="EnsemblPlants"/>
        </authorList>
    </citation>
    <scope>IDENTIFICATION</scope>
</reference>
<dbReference type="Proteomes" id="UP000026962">
    <property type="component" value="Chromosome 3"/>
</dbReference>
<feature type="compositionally biased region" description="Basic and acidic residues" evidence="1">
    <location>
        <begin position="77"/>
        <end position="86"/>
    </location>
</feature>
<feature type="region of interest" description="Disordered" evidence="1">
    <location>
        <begin position="62"/>
        <end position="86"/>
    </location>
</feature>